<feature type="compositionally biased region" description="Basic and acidic residues" evidence="1">
    <location>
        <begin position="96"/>
        <end position="105"/>
    </location>
</feature>
<reference evidence="4 6" key="3">
    <citation type="submission" date="2017-09" db="EMBL/GenBank/DDBJ databases">
        <title>Streptomyces genome completion.</title>
        <authorList>
            <person name="Lee N."/>
            <person name="Cho B.-K."/>
        </authorList>
    </citation>
    <scope>NUCLEOTIDE SEQUENCE [LARGE SCALE GENOMIC DNA]</scope>
    <source>
        <strain evidence="4 6">ATCC 14899</strain>
    </source>
</reference>
<feature type="region of interest" description="Disordered" evidence="1">
    <location>
        <begin position="25"/>
        <end position="120"/>
    </location>
</feature>
<evidence type="ECO:0000256" key="1">
    <source>
        <dbReference type="SAM" id="MobiDB-lite"/>
    </source>
</evidence>
<evidence type="ECO:0008006" key="7">
    <source>
        <dbReference type="Google" id="ProtNLM"/>
    </source>
</evidence>
<dbReference type="AlphaFoldDB" id="A0A0B5DKL4"/>
<dbReference type="Proteomes" id="UP000031526">
    <property type="component" value="Chromosome"/>
</dbReference>
<proteinExistence type="predicted"/>
<evidence type="ECO:0000313" key="4">
    <source>
        <dbReference type="EMBL" id="QEV42769.1"/>
    </source>
</evidence>
<evidence type="ECO:0000313" key="6">
    <source>
        <dbReference type="Proteomes" id="UP000325763"/>
    </source>
</evidence>
<reference evidence="5" key="1">
    <citation type="submission" date="2014-09" db="EMBL/GenBank/DDBJ databases">
        <title>Sequence of the Streptomyces nodosus genome.</title>
        <authorList>
            <person name="Sweeney P."/>
            <person name="Stephens N."/>
            <person name="Murphy C."/>
            <person name="Caffrey P."/>
        </authorList>
    </citation>
    <scope>NUCLEOTIDE SEQUENCE [LARGE SCALE GENOMIC DNA]</scope>
    <source>
        <strain evidence="5">ATCC 14899</strain>
    </source>
</reference>
<dbReference type="HOGENOM" id="CLU_2048446_0_0_11"/>
<dbReference type="KEGG" id="snq:CP978_33300"/>
<keyword evidence="2" id="KW-0732">Signal</keyword>
<accession>A0A0B5DKL4</accession>
<evidence type="ECO:0000313" key="3">
    <source>
        <dbReference type="EMBL" id="AJE44278.1"/>
    </source>
</evidence>
<protein>
    <recommendedName>
        <fullName evidence="7">Secreted protein</fullName>
    </recommendedName>
</protein>
<gene>
    <name evidence="4" type="ORF">CP978_33300</name>
    <name evidence="3" type="ORF">SNOD_33060</name>
</gene>
<dbReference type="EMBL" id="CP023747">
    <property type="protein sequence ID" value="QEV42769.1"/>
    <property type="molecule type" value="Genomic_DNA"/>
</dbReference>
<evidence type="ECO:0000313" key="5">
    <source>
        <dbReference type="Proteomes" id="UP000031526"/>
    </source>
</evidence>
<name>A0A0B5DKL4_9ACTN</name>
<sequence>MGAALALLVLLSALFCTRSSAPPLFEATHSPTASEPRLAPCHTTLDGSGHGEPVGAAKAPCLKKVQPERQHPRFGALPAPAAPAEAADQASARGSAYRDARRHGPEPSPPDLTELSVRRV</sequence>
<feature type="chain" id="PRO_5035988033" description="Secreted protein" evidence="2">
    <location>
        <begin position="22"/>
        <end position="120"/>
    </location>
</feature>
<feature type="signal peptide" evidence="2">
    <location>
        <begin position="1"/>
        <end position="21"/>
    </location>
</feature>
<dbReference type="EMBL" id="CP009313">
    <property type="protein sequence ID" value="AJE44278.1"/>
    <property type="molecule type" value="Genomic_DNA"/>
</dbReference>
<dbReference type="Proteomes" id="UP000325763">
    <property type="component" value="Chromosome"/>
</dbReference>
<reference evidence="3 5" key="2">
    <citation type="journal article" date="2016" name="Appl. Microbiol. Biotechnol.">
        <title>Exploiting the genome sequence of Streptomyces nodosus for enhanced antibiotic production.</title>
        <authorList>
            <person name="Sweeney P."/>
            <person name="Murphy C.D."/>
            <person name="Caffrey P."/>
        </authorList>
    </citation>
    <scope>NUCLEOTIDE SEQUENCE [LARGE SCALE GENOMIC DNA]</scope>
    <source>
        <strain evidence="3 5">ATCC 14899</strain>
    </source>
</reference>
<feature type="compositionally biased region" description="Low complexity" evidence="1">
    <location>
        <begin position="76"/>
        <end position="92"/>
    </location>
</feature>
<evidence type="ECO:0000256" key="2">
    <source>
        <dbReference type="SAM" id="SignalP"/>
    </source>
</evidence>
<keyword evidence="5" id="KW-1185">Reference proteome</keyword>
<organism evidence="3 5">
    <name type="scientific">Streptomyces nodosus</name>
    <dbReference type="NCBI Taxonomy" id="40318"/>
    <lineage>
        <taxon>Bacteria</taxon>
        <taxon>Bacillati</taxon>
        <taxon>Actinomycetota</taxon>
        <taxon>Actinomycetes</taxon>
        <taxon>Kitasatosporales</taxon>
        <taxon>Streptomycetaceae</taxon>
        <taxon>Streptomyces</taxon>
    </lineage>
</organism>